<keyword evidence="10" id="KW-1185">Reference proteome</keyword>
<comment type="subcellular location">
    <subcellularLocation>
        <location evidence="1">Cell membrane</location>
        <topology evidence="1">Multi-pass membrane protein</topology>
    </subcellularLocation>
</comment>
<evidence type="ECO:0000256" key="3">
    <source>
        <dbReference type="ARBA" id="ARBA00022692"/>
    </source>
</evidence>
<feature type="transmembrane region" description="Helical" evidence="6">
    <location>
        <begin position="347"/>
        <end position="369"/>
    </location>
</feature>
<proteinExistence type="predicted"/>
<dbReference type="PROSITE" id="PS51257">
    <property type="entry name" value="PROKAR_LIPOPROTEIN"/>
    <property type="match status" value="1"/>
</dbReference>
<dbReference type="Proteomes" id="UP000215002">
    <property type="component" value="Chromosome"/>
</dbReference>
<accession>A0A223NYC5</accession>
<keyword evidence="5 6" id="KW-0472">Membrane</keyword>
<keyword evidence="4 6" id="KW-1133">Transmembrane helix</keyword>
<dbReference type="AlphaFoldDB" id="A0A223NYC5"/>
<evidence type="ECO:0000313" key="9">
    <source>
        <dbReference type="EMBL" id="ASU34853.1"/>
    </source>
</evidence>
<feature type="transmembrane region" description="Helical" evidence="6">
    <location>
        <begin position="695"/>
        <end position="716"/>
    </location>
</feature>
<dbReference type="InterPro" id="IPR003838">
    <property type="entry name" value="ABC3_permease_C"/>
</dbReference>
<dbReference type="GO" id="GO:0022857">
    <property type="term" value="F:transmembrane transporter activity"/>
    <property type="evidence" value="ECO:0007669"/>
    <property type="project" value="TreeGrafter"/>
</dbReference>
<dbReference type="InterPro" id="IPR050250">
    <property type="entry name" value="Macrolide_Exporter_MacB"/>
</dbReference>
<feature type="domain" description="ABC3 transporter permease C-terminal" evidence="7">
    <location>
        <begin position="307"/>
        <end position="419"/>
    </location>
</feature>
<feature type="transmembrane region" description="Helical" evidence="6">
    <location>
        <begin position="389"/>
        <end position="412"/>
    </location>
</feature>
<feature type="domain" description="MacB-like periplasmic core" evidence="8">
    <location>
        <begin position="21"/>
        <end position="256"/>
    </location>
</feature>
<dbReference type="EMBL" id="CP022743">
    <property type="protein sequence ID" value="ASU34853.1"/>
    <property type="molecule type" value="Genomic_DNA"/>
</dbReference>
<sequence length="815" mass="90440">MIKNYFKTAWRNITRNKVYAAINILGLSLGICACLVIYLITSFELSYDTFHPDGDRIYRITGSIKHAEDQKRDLATIMGPMPTAMRSELSGFESVTTFFNYFAKVSIPNGKELKKFDAPRQGEDHSDLIVAEPQYFDLFKYHWLAGKAATALNEPFKVVISESASHKYFGNETPDNVMGREIIYNDSLRLTVSGIVKDWSGNTDFKFKEFISFATIKSSFLKNDIDVTNWGFWDYNTQGFVKLAKGVTLAQVEKQFPAFVKSHVKTGPGSKASLSLQPLADIHFNSAYDDAYSRQAHLPTLYALMGIAVFILIIAAINFINLSTAQSLRRAKEVGVRKVLGSSKSNLTVQFLTETLLITTVAVIVALLITGPVISSLQSIIPQGVALNLYNPATSIFLLLITIITALLAGFYPARILSSYLPVLSLKGQGSTTLNQKSYLRKVLIVFQFTVSLVFIIGTLVIGNQIHYVLNTDLGFKKDAIITMHTAYSNPIDQVGVFAEKVKQIPGVQLVSQHHQTPAAKGHMGTYISYAANKAKIDASFDMSDENYVPLFGLNLVAGRNLLHADTIKEFLVNETCAKALGFTKPLDAIGKIVEIGMNNGKAPIVGVIRDFHSQSLHDPITPFFIASLKKGERTVSIKLTTRGKQADDFKNTIAKVKKAWDEVYPNDKFEYAFFDQTIAKLYEKEQKTARLMNIAMSIAILISCMGLFGLATFTAQQRFKEIGIRKILGASAARIVSMLSKDFLILVVIAIFIASPVAYYFMHLWLQDFAYRVNISWWIFLLSGVSAILIALATISFQSIKAALANPVKSLRSE</sequence>
<protein>
    <recommendedName>
        <fullName evidence="11">ABC transporter permease</fullName>
    </recommendedName>
</protein>
<feature type="domain" description="MacB-like periplasmic core" evidence="8">
    <location>
        <begin position="451"/>
        <end position="636"/>
    </location>
</feature>
<keyword evidence="3 6" id="KW-0812">Transmembrane</keyword>
<feature type="transmembrane region" description="Helical" evidence="6">
    <location>
        <begin position="776"/>
        <end position="798"/>
    </location>
</feature>
<organism evidence="9 10">
    <name type="scientific">Mucilaginibacter xinganensis</name>
    <dbReference type="NCBI Taxonomy" id="1234841"/>
    <lineage>
        <taxon>Bacteria</taxon>
        <taxon>Pseudomonadati</taxon>
        <taxon>Bacteroidota</taxon>
        <taxon>Sphingobacteriia</taxon>
        <taxon>Sphingobacteriales</taxon>
        <taxon>Sphingobacteriaceae</taxon>
        <taxon>Mucilaginibacter</taxon>
    </lineage>
</organism>
<evidence type="ECO:0000256" key="2">
    <source>
        <dbReference type="ARBA" id="ARBA00022475"/>
    </source>
</evidence>
<name>A0A223NYC5_9SPHI</name>
<feature type="transmembrane region" description="Helical" evidence="6">
    <location>
        <begin position="20"/>
        <end position="40"/>
    </location>
</feature>
<keyword evidence="2" id="KW-1003">Cell membrane</keyword>
<gene>
    <name evidence="9" type="ORF">MuYL_2966</name>
</gene>
<dbReference type="RefSeq" id="WP_094571145.1">
    <property type="nucleotide sequence ID" value="NZ_CP022743.1"/>
</dbReference>
<evidence type="ECO:0000256" key="6">
    <source>
        <dbReference type="SAM" id="Phobius"/>
    </source>
</evidence>
<feature type="transmembrane region" description="Helical" evidence="6">
    <location>
        <begin position="744"/>
        <end position="764"/>
    </location>
</feature>
<dbReference type="GO" id="GO:0005886">
    <property type="term" value="C:plasma membrane"/>
    <property type="evidence" value="ECO:0007669"/>
    <property type="project" value="UniProtKB-SubCell"/>
</dbReference>
<dbReference type="KEGG" id="muc:MuYL_2966"/>
<evidence type="ECO:0000313" key="10">
    <source>
        <dbReference type="Proteomes" id="UP000215002"/>
    </source>
</evidence>
<dbReference type="InterPro" id="IPR025857">
    <property type="entry name" value="MacB_PCD"/>
</dbReference>
<evidence type="ECO:0008006" key="11">
    <source>
        <dbReference type="Google" id="ProtNLM"/>
    </source>
</evidence>
<dbReference type="Pfam" id="PF02687">
    <property type="entry name" value="FtsX"/>
    <property type="match status" value="2"/>
</dbReference>
<evidence type="ECO:0000259" key="8">
    <source>
        <dbReference type="Pfam" id="PF12704"/>
    </source>
</evidence>
<dbReference type="PANTHER" id="PTHR30572">
    <property type="entry name" value="MEMBRANE COMPONENT OF TRANSPORTER-RELATED"/>
    <property type="match status" value="1"/>
</dbReference>
<evidence type="ECO:0000256" key="4">
    <source>
        <dbReference type="ARBA" id="ARBA00022989"/>
    </source>
</evidence>
<evidence type="ECO:0000259" key="7">
    <source>
        <dbReference type="Pfam" id="PF02687"/>
    </source>
</evidence>
<evidence type="ECO:0000256" key="1">
    <source>
        <dbReference type="ARBA" id="ARBA00004651"/>
    </source>
</evidence>
<evidence type="ECO:0000256" key="5">
    <source>
        <dbReference type="ARBA" id="ARBA00023136"/>
    </source>
</evidence>
<feature type="domain" description="ABC3 transporter permease C-terminal" evidence="7">
    <location>
        <begin position="695"/>
        <end position="804"/>
    </location>
</feature>
<feature type="transmembrane region" description="Helical" evidence="6">
    <location>
        <begin position="443"/>
        <end position="463"/>
    </location>
</feature>
<dbReference type="OrthoDB" id="1451596at2"/>
<reference evidence="9 10" key="1">
    <citation type="submission" date="2017-08" db="EMBL/GenBank/DDBJ databases">
        <title>Complete genome sequence of Mucilaginibacter sp. strain BJC16-A31.</title>
        <authorList>
            <consortium name="Henan University of Science and Technology"/>
            <person name="You X."/>
        </authorList>
    </citation>
    <scope>NUCLEOTIDE SEQUENCE [LARGE SCALE GENOMIC DNA]</scope>
    <source>
        <strain evidence="9 10">BJC16-A31</strain>
    </source>
</reference>
<dbReference type="PANTHER" id="PTHR30572:SF18">
    <property type="entry name" value="ABC-TYPE MACROLIDE FAMILY EXPORT SYSTEM PERMEASE COMPONENT 2"/>
    <property type="match status" value="1"/>
</dbReference>
<feature type="transmembrane region" description="Helical" evidence="6">
    <location>
        <begin position="301"/>
        <end position="322"/>
    </location>
</feature>
<dbReference type="Pfam" id="PF12704">
    <property type="entry name" value="MacB_PCD"/>
    <property type="match status" value="2"/>
</dbReference>